<reference evidence="1" key="1">
    <citation type="journal article" date="2013" name="Genome Biol.">
        <title>Reference genomes and transcriptomes of Nicotiana sylvestris and Nicotiana tomentosiformis.</title>
        <authorList>
            <person name="Sierro N."/>
            <person name="Battey J.N."/>
            <person name="Ouadi S."/>
            <person name="Bovet L."/>
            <person name="Goepfert S."/>
            <person name="Bakaher N."/>
            <person name="Peitsch M.C."/>
            <person name="Ivanov N.V."/>
        </authorList>
    </citation>
    <scope>NUCLEOTIDE SEQUENCE [LARGE SCALE GENOMIC DNA]</scope>
</reference>
<sequence length="215" mass="24328">MGASEIDYVMREVHEGVCENHSGANSLVLRLIKAVGAPTSRTLAFSVVPMAIHEMTDGHSWSFATGPRKAKSTGETPFSIVYGVEALIPVEVGKPTIRFYRTNKEANNEVLLVRLDLLDEHRDLMYVRMAAQKQRMEMYYSHMDNILYFKVGDLVLRKVTQITREVNTGKLGSKWEGPSQVSTITGKGSYELENQDGLKLPSNWNVTHLKRYYCR</sequence>
<dbReference type="OrthoDB" id="1934939at2759"/>
<gene>
    <name evidence="2" type="primary">LOC104228872</name>
</gene>
<evidence type="ECO:0000313" key="1">
    <source>
        <dbReference type="Proteomes" id="UP000189701"/>
    </source>
</evidence>
<organism evidence="1 2">
    <name type="scientific">Nicotiana sylvestris</name>
    <name type="common">Wood tobacco</name>
    <name type="synonym">South American tobacco</name>
    <dbReference type="NCBI Taxonomy" id="4096"/>
    <lineage>
        <taxon>Eukaryota</taxon>
        <taxon>Viridiplantae</taxon>
        <taxon>Streptophyta</taxon>
        <taxon>Embryophyta</taxon>
        <taxon>Tracheophyta</taxon>
        <taxon>Spermatophyta</taxon>
        <taxon>Magnoliopsida</taxon>
        <taxon>eudicotyledons</taxon>
        <taxon>Gunneridae</taxon>
        <taxon>Pentapetalae</taxon>
        <taxon>asterids</taxon>
        <taxon>lamiids</taxon>
        <taxon>Solanales</taxon>
        <taxon>Solanaceae</taxon>
        <taxon>Nicotianoideae</taxon>
        <taxon>Nicotianeae</taxon>
        <taxon>Nicotiana</taxon>
    </lineage>
</organism>
<keyword evidence="1" id="KW-1185">Reference proteome</keyword>
<dbReference type="PANTHER" id="PTHR48475:SF2">
    <property type="entry name" value="RIBONUCLEASE H"/>
    <property type="match status" value="1"/>
</dbReference>
<proteinExistence type="predicted"/>
<evidence type="ECO:0000313" key="2">
    <source>
        <dbReference type="RefSeq" id="XP_009779722.1"/>
    </source>
</evidence>
<dbReference type="RefSeq" id="XP_009779722.1">
    <property type="nucleotide sequence ID" value="XM_009781420.1"/>
</dbReference>
<dbReference type="Proteomes" id="UP000189701">
    <property type="component" value="Unplaced"/>
</dbReference>
<name>A0A1U7WIF4_NICSY</name>
<dbReference type="STRING" id="4096.A0A1U7WIF4"/>
<dbReference type="eggNOG" id="KOG0017">
    <property type="taxonomic scope" value="Eukaryota"/>
</dbReference>
<accession>A0A1U7WIF4</accession>
<dbReference type="PANTHER" id="PTHR48475">
    <property type="entry name" value="RIBONUCLEASE H"/>
    <property type="match status" value="1"/>
</dbReference>
<protein>
    <submittedName>
        <fullName evidence="2">Uncharacterized protein LOC104228872</fullName>
    </submittedName>
</protein>
<reference evidence="2" key="2">
    <citation type="submission" date="2025-08" db="UniProtKB">
        <authorList>
            <consortium name="RefSeq"/>
        </authorList>
    </citation>
    <scope>IDENTIFICATION</scope>
    <source>
        <tissue evidence="2">Leaf</tissue>
    </source>
</reference>
<dbReference type="AlphaFoldDB" id="A0A1U7WIF4"/>